<reference evidence="5" key="2">
    <citation type="journal article" date="2021" name="PeerJ">
        <title>Extensive microbial diversity within the chicken gut microbiome revealed by metagenomics and culture.</title>
        <authorList>
            <person name="Gilroy R."/>
            <person name="Ravi A."/>
            <person name="Getino M."/>
            <person name="Pursley I."/>
            <person name="Horton D.L."/>
            <person name="Alikhan N.F."/>
            <person name="Baker D."/>
            <person name="Gharbi K."/>
            <person name="Hall N."/>
            <person name="Watson M."/>
            <person name="Adriaenssens E.M."/>
            <person name="Foster-Nyarko E."/>
            <person name="Jarju S."/>
            <person name="Secka A."/>
            <person name="Antonio M."/>
            <person name="Oren A."/>
            <person name="Chaudhuri R.R."/>
            <person name="La Ragione R."/>
            <person name="Hildebrand F."/>
            <person name="Pallen M.J."/>
        </authorList>
    </citation>
    <scope>NUCLEOTIDE SEQUENCE</scope>
    <source>
        <strain evidence="5">ChiSjej4B22-8349</strain>
    </source>
</reference>
<dbReference type="PANTHER" id="PTHR42788">
    <property type="entry name" value="TAURINE IMPORT ATP-BINDING PROTEIN-RELATED"/>
    <property type="match status" value="1"/>
</dbReference>
<dbReference type="PROSITE" id="PS00211">
    <property type="entry name" value="ABC_TRANSPORTER_1"/>
    <property type="match status" value="1"/>
</dbReference>
<dbReference type="Gene3D" id="3.40.50.300">
    <property type="entry name" value="P-loop containing nucleotide triphosphate hydrolases"/>
    <property type="match status" value="1"/>
</dbReference>
<keyword evidence="2" id="KW-0547">Nucleotide-binding</keyword>
<evidence type="ECO:0000313" key="6">
    <source>
        <dbReference type="Proteomes" id="UP000824130"/>
    </source>
</evidence>
<dbReference type="Proteomes" id="UP000824130">
    <property type="component" value="Unassembled WGS sequence"/>
</dbReference>
<keyword evidence="1" id="KW-0813">Transport</keyword>
<dbReference type="PROSITE" id="PS50893">
    <property type="entry name" value="ABC_TRANSPORTER_2"/>
    <property type="match status" value="1"/>
</dbReference>
<sequence>MGDGKMSKLLEVKKLTKNYHDAPDSRDIIKDLDLTVNQGDFLCILGPSGCGKTTLIRCIAGFEDYEGDILVDGVKVDKPGIDRIMVFQDFNQLFPWKTVKKNIQYPLKVNGLKDKAELERIAQEHLDMVGLSDKGDLYPHQLSGGMKQRVAIAKGLALNPKIILMDEPFASLDAMTRNKLQAELLRIKEKENATVIFITHNIQEALVLGNRVMLMSRRGEIKIDIENKIPKPVTPASEGYGQMWKMFNDALWEENDDNQ</sequence>
<keyword evidence="3 5" id="KW-0067">ATP-binding</keyword>
<evidence type="ECO:0000256" key="3">
    <source>
        <dbReference type="ARBA" id="ARBA00022840"/>
    </source>
</evidence>
<gene>
    <name evidence="5" type="ORF">IAD25_04215</name>
</gene>
<dbReference type="EMBL" id="DVOB01000092">
    <property type="protein sequence ID" value="HIU95898.1"/>
    <property type="molecule type" value="Genomic_DNA"/>
</dbReference>
<evidence type="ECO:0000313" key="5">
    <source>
        <dbReference type="EMBL" id="HIU95898.1"/>
    </source>
</evidence>
<dbReference type="InterPro" id="IPR027417">
    <property type="entry name" value="P-loop_NTPase"/>
</dbReference>
<dbReference type="SUPFAM" id="SSF52540">
    <property type="entry name" value="P-loop containing nucleoside triphosphate hydrolases"/>
    <property type="match status" value="1"/>
</dbReference>
<evidence type="ECO:0000256" key="1">
    <source>
        <dbReference type="ARBA" id="ARBA00022448"/>
    </source>
</evidence>
<name>A0A9D1N764_9FIRM</name>
<dbReference type="GO" id="GO:0005524">
    <property type="term" value="F:ATP binding"/>
    <property type="evidence" value="ECO:0007669"/>
    <property type="project" value="UniProtKB-KW"/>
</dbReference>
<dbReference type="InterPro" id="IPR017871">
    <property type="entry name" value="ABC_transporter-like_CS"/>
</dbReference>
<dbReference type="PANTHER" id="PTHR42788:SF13">
    <property type="entry name" value="ALIPHATIC SULFONATES IMPORT ATP-BINDING PROTEIN SSUB"/>
    <property type="match status" value="1"/>
</dbReference>
<dbReference type="InterPro" id="IPR003593">
    <property type="entry name" value="AAA+_ATPase"/>
</dbReference>
<dbReference type="InterPro" id="IPR003439">
    <property type="entry name" value="ABC_transporter-like_ATP-bd"/>
</dbReference>
<proteinExistence type="predicted"/>
<dbReference type="CDD" id="cd03293">
    <property type="entry name" value="ABC_NrtD_SsuB_transporters"/>
    <property type="match status" value="1"/>
</dbReference>
<dbReference type="SMART" id="SM00382">
    <property type="entry name" value="AAA"/>
    <property type="match status" value="1"/>
</dbReference>
<dbReference type="InterPro" id="IPR050166">
    <property type="entry name" value="ABC_transporter_ATP-bind"/>
</dbReference>
<reference evidence="5" key="1">
    <citation type="submission" date="2020-10" db="EMBL/GenBank/DDBJ databases">
        <authorList>
            <person name="Gilroy R."/>
        </authorList>
    </citation>
    <scope>NUCLEOTIDE SEQUENCE</scope>
    <source>
        <strain evidence="5">ChiSjej4B22-8349</strain>
    </source>
</reference>
<protein>
    <submittedName>
        <fullName evidence="5">ABC transporter ATP-binding protein</fullName>
    </submittedName>
</protein>
<feature type="domain" description="ABC transporter" evidence="4">
    <location>
        <begin position="10"/>
        <end position="242"/>
    </location>
</feature>
<evidence type="ECO:0000259" key="4">
    <source>
        <dbReference type="PROSITE" id="PS50893"/>
    </source>
</evidence>
<dbReference type="GO" id="GO:0016887">
    <property type="term" value="F:ATP hydrolysis activity"/>
    <property type="evidence" value="ECO:0007669"/>
    <property type="project" value="InterPro"/>
</dbReference>
<dbReference type="Pfam" id="PF00005">
    <property type="entry name" value="ABC_tran"/>
    <property type="match status" value="1"/>
</dbReference>
<organism evidence="5 6">
    <name type="scientific">Candidatus Allocopromorpha excrementipullorum</name>
    <dbReference type="NCBI Taxonomy" id="2840743"/>
    <lineage>
        <taxon>Bacteria</taxon>
        <taxon>Bacillati</taxon>
        <taxon>Bacillota</taxon>
        <taxon>Clostridia</taxon>
        <taxon>Eubacteriales</taxon>
        <taxon>Eubacteriaceae</taxon>
        <taxon>Eubacteriaceae incertae sedis</taxon>
        <taxon>Candidatus Allocopromorpha</taxon>
    </lineage>
</organism>
<dbReference type="AlphaFoldDB" id="A0A9D1N764"/>
<comment type="caution">
    <text evidence="5">The sequence shown here is derived from an EMBL/GenBank/DDBJ whole genome shotgun (WGS) entry which is preliminary data.</text>
</comment>
<evidence type="ECO:0000256" key="2">
    <source>
        <dbReference type="ARBA" id="ARBA00022741"/>
    </source>
</evidence>
<accession>A0A9D1N764</accession>